<keyword evidence="2 3" id="KW-0040">ANK repeat</keyword>
<dbReference type="Proteomes" id="UP000054735">
    <property type="component" value="Unassembled WGS sequence"/>
</dbReference>
<dbReference type="Gene3D" id="1.10.3290.10">
    <property type="entry name" value="Fido-like domain"/>
    <property type="match status" value="1"/>
</dbReference>
<feature type="repeat" description="ANK" evidence="3">
    <location>
        <begin position="405"/>
        <end position="430"/>
    </location>
</feature>
<reference evidence="5 7" key="1">
    <citation type="submission" date="2015-11" db="EMBL/GenBank/DDBJ databases">
        <title>Genomic analysis of 38 Legionella species identifies large and diverse effector repertoires.</title>
        <authorList>
            <person name="Burstein D."/>
            <person name="Amaro F."/>
            <person name="Zusman T."/>
            <person name="Lifshitz Z."/>
            <person name="Cohen O."/>
            <person name="Gilbert J.A."/>
            <person name="Pupko T."/>
            <person name="Shuman H.A."/>
            <person name="Segal G."/>
        </authorList>
    </citation>
    <scope>NUCLEOTIDE SEQUENCE [LARGE SCALE GENOMIC DNA]</scope>
    <source>
        <strain evidence="5 7">CDC#1407-AL-14</strain>
    </source>
</reference>
<evidence type="ECO:0000256" key="1">
    <source>
        <dbReference type="ARBA" id="ARBA00022737"/>
    </source>
</evidence>
<dbReference type="PROSITE" id="PS51459">
    <property type="entry name" value="FIDO"/>
    <property type="match status" value="1"/>
</dbReference>
<dbReference type="Gene3D" id="1.25.40.20">
    <property type="entry name" value="Ankyrin repeat-containing domain"/>
    <property type="match status" value="1"/>
</dbReference>
<evidence type="ECO:0000256" key="2">
    <source>
        <dbReference type="ARBA" id="ARBA00023043"/>
    </source>
</evidence>
<dbReference type="PANTHER" id="PTHR24173">
    <property type="entry name" value="ANKYRIN REPEAT CONTAINING"/>
    <property type="match status" value="1"/>
</dbReference>
<dbReference type="PANTHER" id="PTHR24173:SF74">
    <property type="entry name" value="ANKYRIN REPEAT DOMAIN-CONTAINING PROTEIN 16"/>
    <property type="match status" value="1"/>
</dbReference>
<dbReference type="SUPFAM" id="SSF140931">
    <property type="entry name" value="Fic-like"/>
    <property type="match status" value="1"/>
</dbReference>
<dbReference type="InterPro" id="IPR036770">
    <property type="entry name" value="Ankyrin_rpt-contain_sf"/>
</dbReference>
<dbReference type="SMART" id="SM00248">
    <property type="entry name" value="ANK"/>
    <property type="match status" value="2"/>
</dbReference>
<proteinExistence type="predicted"/>
<evidence type="ECO:0000259" key="4">
    <source>
        <dbReference type="PROSITE" id="PS51459"/>
    </source>
</evidence>
<dbReference type="EMBL" id="LNXT01000007">
    <property type="protein sequence ID" value="KTC74840.1"/>
    <property type="molecule type" value="Genomic_DNA"/>
</dbReference>
<evidence type="ECO:0000313" key="7">
    <source>
        <dbReference type="Proteomes" id="UP000054735"/>
    </source>
</evidence>
<reference evidence="6 8" key="2">
    <citation type="submission" date="2018-06" db="EMBL/GenBank/DDBJ databases">
        <authorList>
            <consortium name="Pathogen Informatics"/>
            <person name="Doyle S."/>
        </authorList>
    </citation>
    <scope>NUCLEOTIDE SEQUENCE [LARGE SCALE GENOMIC DNA]</scope>
    <source>
        <strain evidence="6 8">NCTC12437</strain>
    </source>
</reference>
<protein>
    <submittedName>
        <fullName evidence="6">Ankyrin repeat-containing protein</fullName>
    </submittedName>
</protein>
<feature type="domain" description="Fido" evidence="4">
    <location>
        <begin position="68"/>
        <end position="276"/>
    </location>
</feature>
<sequence>MLIDNMNPNYALMHLMKFPLQRMFQFFVDGSMHSKEAGECGFESREPGCMSAFYNAFNFALENLDQELSLEIIFKIHSLASENVSGDFGVISTGEFRDGPMKPFRVPSERFTASGIISFMNTAAETAIGELSGYSKRGRSLDFNSRDKHTLELVAENAIEPNVYFLPPFERQTDIYARATFLLNQLNSDLAKARAESNNDNIIKAIVHFVRYMELLHPFNDANGRVFVNIVLNFLLIKNNFLPATFYEPNVFDLYSDEELVNVVKDGMSHTLFVIKNPDKPLFNYTAPSKSDECIETIKDTIARGCIDHKMDALVDTHFSELESYFDSAWDKKFNLHRFSATGDVTKFETLPDKECMCMVIAPQSVAPLYKGLAPLHVACKMNHPEIAAALIRINPEAVNQKDYYGNTPLYYAIQSKNLSLVQLLLESGAAELKVKNLKAESPLEWAAQYLGPDAFN</sequence>
<evidence type="ECO:0000313" key="5">
    <source>
        <dbReference type="EMBL" id="KTC74840.1"/>
    </source>
</evidence>
<dbReference type="InterPro" id="IPR003812">
    <property type="entry name" value="Fido"/>
</dbReference>
<dbReference type="EMBL" id="UGNW01000001">
    <property type="protein sequence ID" value="STX31741.1"/>
    <property type="molecule type" value="Genomic_DNA"/>
</dbReference>
<dbReference type="SUPFAM" id="SSF48403">
    <property type="entry name" value="Ankyrin repeat"/>
    <property type="match status" value="1"/>
</dbReference>
<name>A0A378IB19_9GAMM</name>
<gene>
    <name evidence="5" type="ORF">Lbir_0630</name>
    <name evidence="6" type="ORF">NCTC12437_01515</name>
</gene>
<dbReference type="PROSITE" id="PS50088">
    <property type="entry name" value="ANK_REPEAT"/>
    <property type="match status" value="1"/>
</dbReference>
<evidence type="ECO:0000313" key="8">
    <source>
        <dbReference type="Proteomes" id="UP000255066"/>
    </source>
</evidence>
<dbReference type="InterPro" id="IPR036597">
    <property type="entry name" value="Fido-like_dom_sf"/>
</dbReference>
<evidence type="ECO:0000313" key="6">
    <source>
        <dbReference type="EMBL" id="STX31741.1"/>
    </source>
</evidence>
<keyword evidence="1" id="KW-0677">Repeat</keyword>
<dbReference type="AlphaFoldDB" id="A0A378IB19"/>
<dbReference type="OrthoDB" id="5649256at2"/>
<keyword evidence="7" id="KW-1185">Reference proteome</keyword>
<dbReference type="Pfam" id="PF12796">
    <property type="entry name" value="Ank_2"/>
    <property type="match status" value="1"/>
</dbReference>
<accession>A0A378IB19</accession>
<organism evidence="6 8">
    <name type="scientific">Legionella birminghamensis</name>
    <dbReference type="NCBI Taxonomy" id="28083"/>
    <lineage>
        <taxon>Bacteria</taxon>
        <taxon>Pseudomonadati</taxon>
        <taxon>Pseudomonadota</taxon>
        <taxon>Gammaproteobacteria</taxon>
        <taxon>Legionellales</taxon>
        <taxon>Legionellaceae</taxon>
        <taxon>Legionella</taxon>
    </lineage>
</organism>
<dbReference type="STRING" id="28083.Lbir_0630"/>
<dbReference type="PROSITE" id="PS50297">
    <property type="entry name" value="ANK_REP_REGION"/>
    <property type="match status" value="1"/>
</dbReference>
<dbReference type="Proteomes" id="UP000255066">
    <property type="component" value="Unassembled WGS sequence"/>
</dbReference>
<evidence type="ECO:0000256" key="3">
    <source>
        <dbReference type="PROSITE-ProRule" id="PRU00023"/>
    </source>
</evidence>
<dbReference type="InterPro" id="IPR002110">
    <property type="entry name" value="Ankyrin_rpt"/>
</dbReference>
<dbReference type="RefSeq" id="WP_058522744.1">
    <property type="nucleotide sequence ID" value="NZ_CAAAHV010000023.1"/>
</dbReference>